<proteinExistence type="predicted"/>
<dbReference type="GO" id="GO:0009507">
    <property type="term" value="C:chloroplast"/>
    <property type="evidence" value="ECO:0007669"/>
    <property type="project" value="TreeGrafter"/>
</dbReference>
<keyword evidence="1" id="KW-1133">Transmembrane helix</keyword>
<keyword evidence="1" id="KW-0812">Transmembrane</keyword>
<dbReference type="EMBL" id="JBCNJP010000007">
    <property type="protein sequence ID" value="KAK9075040.1"/>
    <property type="molecule type" value="Genomic_DNA"/>
</dbReference>
<keyword evidence="3" id="KW-1185">Reference proteome</keyword>
<name>A0AAP0DH36_9ASTR</name>
<feature type="transmembrane region" description="Helical" evidence="1">
    <location>
        <begin position="278"/>
        <end position="299"/>
    </location>
</feature>
<accession>A0AAP0DH36</accession>
<keyword evidence="1" id="KW-0472">Membrane</keyword>
<evidence type="ECO:0000313" key="2">
    <source>
        <dbReference type="EMBL" id="KAK9075040.1"/>
    </source>
</evidence>
<comment type="caution">
    <text evidence="2">The sequence shown here is derived from an EMBL/GenBank/DDBJ whole genome shotgun (WGS) entry which is preliminary data.</text>
</comment>
<sequence length="375" mass="41553">MASSLLLLRPPPPPPTPHPSSFFLRNLHRIPSAYNPRNQILNLKPFLSVSTNALTESSDSPKSLDPPDPQFLLQELADSFNLPSDYFSQLPRDLRLDLNDAAFDLSNGPVMEQCGQELGTTLLNISRAWESADTLTSTALVNNLPPLFNSLTGNNKSGKTLGKRLTSAGRRFQSMGQYGQGELQRISKAMISTGKLLSSTPISEETNEESKGETRMFKFGELQVELTREKAYIGAVIGFVYGIISWELSQGIQNISEGTFQYANENALLIAQSLRGTLLVVFYGSTILSGFATIGLLLLSRDLKSGKKIEFEKSEFSEYQKQFLLNFIKIAQNHVAIRANNDQEIHDLFGSMKVGDDRLLLLLASEGIDWLGFLR</sequence>
<reference evidence="2 3" key="1">
    <citation type="submission" date="2024-04" db="EMBL/GenBank/DDBJ databases">
        <title>The reference genome of an endangered Asteraceae, Deinandra increscens subsp. villosa, native to the Central Coast of California.</title>
        <authorList>
            <person name="Guilliams M."/>
            <person name="Hasenstab-Lehman K."/>
            <person name="Meyer R."/>
            <person name="Mcevoy S."/>
        </authorList>
    </citation>
    <scope>NUCLEOTIDE SEQUENCE [LARGE SCALE GENOMIC DNA]</scope>
    <source>
        <tissue evidence="2">Leaf</tissue>
    </source>
</reference>
<dbReference type="Proteomes" id="UP001408789">
    <property type="component" value="Unassembled WGS sequence"/>
</dbReference>
<dbReference type="AlphaFoldDB" id="A0AAP0DH36"/>
<protein>
    <submittedName>
        <fullName evidence="2">Uncharacterized protein</fullName>
    </submittedName>
</protein>
<evidence type="ECO:0000256" key="1">
    <source>
        <dbReference type="SAM" id="Phobius"/>
    </source>
</evidence>
<evidence type="ECO:0000313" key="3">
    <source>
        <dbReference type="Proteomes" id="UP001408789"/>
    </source>
</evidence>
<gene>
    <name evidence="2" type="ORF">SSX86_003359</name>
</gene>
<dbReference type="PANTHER" id="PTHR36802">
    <property type="entry name" value="OS02G0815400 PROTEIN"/>
    <property type="match status" value="1"/>
</dbReference>
<dbReference type="PANTHER" id="PTHR36802:SF1">
    <property type="entry name" value="OS02G0815400 PROTEIN"/>
    <property type="match status" value="1"/>
</dbReference>
<organism evidence="2 3">
    <name type="scientific">Deinandra increscens subsp. villosa</name>
    <dbReference type="NCBI Taxonomy" id="3103831"/>
    <lineage>
        <taxon>Eukaryota</taxon>
        <taxon>Viridiplantae</taxon>
        <taxon>Streptophyta</taxon>
        <taxon>Embryophyta</taxon>
        <taxon>Tracheophyta</taxon>
        <taxon>Spermatophyta</taxon>
        <taxon>Magnoliopsida</taxon>
        <taxon>eudicotyledons</taxon>
        <taxon>Gunneridae</taxon>
        <taxon>Pentapetalae</taxon>
        <taxon>asterids</taxon>
        <taxon>campanulids</taxon>
        <taxon>Asterales</taxon>
        <taxon>Asteraceae</taxon>
        <taxon>Asteroideae</taxon>
        <taxon>Heliantheae alliance</taxon>
        <taxon>Madieae</taxon>
        <taxon>Madiinae</taxon>
        <taxon>Deinandra</taxon>
    </lineage>
</organism>